<keyword evidence="2 8" id="KW-0808">Transferase</keyword>
<keyword evidence="6" id="KW-0732">Signal</keyword>
<organism evidence="8 9">
    <name type="scientific">Suipraeoptans intestinalis</name>
    <dbReference type="NCBI Taxonomy" id="2606628"/>
    <lineage>
        <taxon>Bacteria</taxon>
        <taxon>Bacillati</taxon>
        <taxon>Bacillota</taxon>
        <taxon>Clostridia</taxon>
        <taxon>Lachnospirales</taxon>
        <taxon>Lachnospiraceae</taxon>
        <taxon>Suipraeoptans</taxon>
    </lineage>
</organism>
<gene>
    <name evidence="8" type="ORF">FYJ34_02710</name>
</gene>
<feature type="domain" description="Pyridoxamine kinase/Phosphomethylpyrimidine kinase" evidence="7">
    <location>
        <begin position="21"/>
        <end position="262"/>
    </location>
</feature>
<dbReference type="SUPFAM" id="SSF53613">
    <property type="entry name" value="Ribokinase-like"/>
    <property type="match status" value="1"/>
</dbReference>
<feature type="chain" id="PRO_5026663571" description="pyridoxal kinase" evidence="6">
    <location>
        <begin position="34"/>
        <end position="287"/>
    </location>
</feature>
<dbReference type="GO" id="GO:0008478">
    <property type="term" value="F:pyridoxal kinase activity"/>
    <property type="evidence" value="ECO:0007669"/>
    <property type="project" value="UniProtKB-EC"/>
</dbReference>
<dbReference type="InterPro" id="IPR029056">
    <property type="entry name" value="Ribokinase-like"/>
</dbReference>
<keyword evidence="5" id="KW-0067">ATP-binding</keyword>
<sequence>MAKKVAVINDLSSFGRCSLVASISVLSAMGVQACPLPTAILSAQTGYPDYFCEDYTTRMKHFRCHWLEMGQHFDGIYTGFMTGEAQFNEVFSFLDTFHSSSTFLLVDPVMGDDGEAYSIFTPQLLRQMKQLSARAQILTPNLTEFCLLTDLDYQTIAGSATLQQQLELLIPIGIQFCQNNLQHLIITGIRSMDAYGHSFMGNLHISGNQSHFYNFPQKGCSYSGTGDLFASAIAAGVSQGISVEKLIPQIGKFLVASLEDSLLHQVPRNDGVNYEAFLSMLSPKHFI</sequence>
<dbReference type="GO" id="GO:0009443">
    <property type="term" value="P:pyridoxal 5'-phosphate salvage"/>
    <property type="evidence" value="ECO:0007669"/>
    <property type="project" value="InterPro"/>
</dbReference>
<dbReference type="Pfam" id="PF08543">
    <property type="entry name" value="Phos_pyr_kin"/>
    <property type="match status" value="1"/>
</dbReference>
<evidence type="ECO:0000256" key="1">
    <source>
        <dbReference type="ARBA" id="ARBA00012104"/>
    </source>
</evidence>
<dbReference type="RefSeq" id="WP_154476055.1">
    <property type="nucleotide sequence ID" value="NZ_VULY01000018.1"/>
</dbReference>
<dbReference type="InterPro" id="IPR013749">
    <property type="entry name" value="PM/HMP-P_kinase-1"/>
</dbReference>
<proteinExistence type="predicted"/>
<evidence type="ECO:0000259" key="7">
    <source>
        <dbReference type="Pfam" id="PF08543"/>
    </source>
</evidence>
<keyword evidence="9" id="KW-1185">Reference proteome</keyword>
<dbReference type="GO" id="GO:0005524">
    <property type="term" value="F:ATP binding"/>
    <property type="evidence" value="ECO:0007669"/>
    <property type="project" value="UniProtKB-KW"/>
</dbReference>
<evidence type="ECO:0000256" key="2">
    <source>
        <dbReference type="ARBA" id="ARBA00022679"/>
    </source>
</evidence>
<keyword evidence="3" id="KW-0547">Nucleotide-binding</keyword>
<dbReference type="PROSITE" id="PS51257">
    <property type="entry name" value="PROKAR_LIPOPROTEIN"/>
    <property type="match status" value="1"/>
</dbReference>
<dbReference type="Proteomes" id="UP000434409">
    <property type="component" value="Unassembled WGS sequence"/>
</dbReference>
<dbReference type="Gene3D" id="3.40.1190.20">
    <property type="match status" value="1"/>
</dbReference>
<dbReference type="EC" id="2.7.1.35" evidence="1"/>
<accession>A0A6N7URA3</accession>
<evidence type="ECO:0000256" key="6">
    <source>
        <dbReference type="SAM" id="SignalP"/>
    </source>
</evidence>
<dbReference type="PANTHER" id="PTHR10534:SF2">
    <property type="entry name" value="PYRIDOXAL KINASE"/>
    <property type="match status" value="1"/>
</dbReference>
<feature type="signal peptide" evidence="6">
    <location>
        <begin position="1"/>
        <end position="33"/>
    </location>
</feature>
<evidence type="ECO:0000313" key="8">
    <source>
        <dbReference type="EMBL" id="MSR93213.1"/>
    </source>
</evidence>
<dbReference type="NCBIfam" id="NF005491">
    <property type="entry name" value="PRK07105.1"/>
    <property type="match status" value="1"/>
</dbReference>
<evidence type="ECO:0000256" key="5">
    <source>
        <dbReference type="ARBA" id="ARBA00022840"/>
    </source>
</evidence>
<dbReference type="EMBL" id="VULY01000018">
    <property type="protein sequence ID" value="MSR93213.1"/>
    <property type="molecule type" value="Genomic_DNA"/>
</dbReference>
<evidence type="ECO:0000313" key="9">
    <source>
        <dbReference type="Proteomes" id="UP000434409"/>
    </source>
</evidence>
<protein>
    <recommendedName>
        <fullName evidence="1">pyridoxal kinase</fullName>
        <ecNumber evidence="1">2.7.1.35</ecNumber>
    </recommendedName>
</protein>
<dbReference type="GO" id="GO:0005829">
    <property type="term" value="C:cytosol"/>
    <property type="evidence" value="ECO:0007669"/>
    <property type="project" value="TreeGrafter"/>
</dbReference>
<evidence type="ECO:0000256" key="3">
    <source>
        <dbReference type="ARBA" id="ARBA00022741"/>
    </source>
</evidence>
<dbReference type="InterPro" id="IPR004625">
    <property type="entry name" value="PyrdxlKinase"/>
</dbReference>
<keyword evidence="4 8" id="KW-0418">Kinase</keyword>
<dbReference type="AlphaFoldDB" id="A0A6N7URA3"/>
<evidence type="ECO:0000256" key="4">
    <source>
        <dbReference type="ARBA" id="ARBA00022777"/>
    </source>
</evidence>
<comment type="caution">
    <text evidence="8">The sequence shown here is derived from an EMBL/GenBank/DDBJ whole genome shotgun (WGS) entry which is preliminary data.</text>
</comment>
<dbReference type="PANTHER" id="PTHR10534">
    <property type="entry name" value="PYRIDOXAL KINASE"/>
    <property type="match status" value="1"/>
</dbReference>
<name>A0A6N7URA3_9FIRM</name>
<reference evidence="8 9" key="1">
    <citation type="submission" date="2019-08" db="EMBL/GenBank/DDBJ databases">
        <title>In-depth cultivation of the pig gut microbiome towards novel bacterial diversity and tailored functional studies.</title>
        <authorList>
            <person name="Wylensek D."/>
            <person name="Hitch T.C.A."/>
            <person name="Clavel T."/>
        </authorList>
    </citation>
    <scope>NUCLEOTIDE SEQUENCE [LARGE SCALE GENOMIC DNA]</scope>
    <source>
        <strain evidence="8 9">68-1-5</strain>
    </source>
</reference>